<keyword evidence="3" id="KW-1185">Reference proteome</keyword>
<evidence type="ECO:0000313" key="3">
    <source>
        <dbReference type="Proteomes" id="UP000440578"/>
    </source>
</evidence>
<organism evidence="2 3">
    <name type="scientific">Amphibalanus amphitrite</name>
    <name type="common">Striped barnacle</name>
    <name type="synonym">Balanus amphitrite</name>
    <dbReference type="NCBI Taxonomy" id="1232801"/>
    <lineage>
        <taxon>Eukaryota</taxon>
        <taxon>Metazoa</taxon>
        <taxon>Ecdysozoa</taxon>
        <taxon>Arthropoda</taxon>
        <taxon>Crustacea</taxon>
        <taxon>Multicrustacea</taxon>
        <taxon>Cirripedia</taxon>
        <taxon>Thoracica</taxon>
        <taxon>Thoracicalcarea</taxon>
        <taxon>Balanomorpha</taxon>
        <taxon>Balanoidea</taxon>
        <taxon>Balanidae</taxon>
        <taxon>Amphibalaninae</taxon>
        <taxon>Amphibalanus</taxon>
    </lineage>
</organism>
<feature type="signal peptide" evidence="1">
    <location>
        <begin position="1"/>
        <end position="19"/>
    </location>
</feature>
<proteinExistence type="predicted"/>
<comment type="caution">
    <text evidence="2">The sequence shown here is derived from an EMBL/GenBank/DDBJ whole genome shotgun (WGS) entry which is preliminary data.</text>
</comment>
<evidence type="ECO:0000256" key="1">
    <source>
        <dbReference type="SAM" id="SignalP"/>
    </source>
</evidence>
<dbReference type="AlphaFoldDB" id="A0A6A4VPE0"/>
<evidence type="ECO:0008006" key="4">
    <source>
        <dbReference type="Google" id="ProtNLM"/>
    </source>
</evidence>
<evidence type="ECO:0000313" key="2">
    <source>
        <dbReference type="EMBL" id="KAF0293290.1"/>
    </source>
</evidence>
<reference evidence="2 3" key="1">
    <citation type="submission" date="2019-07" db="EMBL/GenBank/DDBJ databases">
        <title>Draft genome assembly of a fouling barnacle, Amphibalanus amphitrite (Darwin, 1854): The first reference genome for Thecostraca.</title>
        <authorList>
            <person name="Kim W."/>
        </authorList>
    </citation>
    <scope>NUCLEOTIDE SEQUENCE [LARGE SCALE GENOMIC DNA]</scope>
    <source>
        <strain evidence="2">SNU_AA5</strain>
        <tissue evidence="2">Soma without cirri and trophi</tissue>
    </source>
</reference>
<gene>
    <name evidence="2" type="ORF">FJT64_008818</name>
</gene>
<keyword evidence="1" id="KW-0732">Signal</keyword>
<dbReference type="EMBL" id="VIIS01001754">
    <property type="protein sequence ID" value="KAF0293290.1"/>
    <property type="molecule type" value="Genomic_DNA"/>
</dbReference>
<accession>A0A6A4VPE0</accession>
<sequence length="198" mass="21324">MQLLLPLLVALALCAELRAQFWPGAVVGAGIALESAGIGYIAGRASRRHHHHHHRGYYGRRRRAAGLSPVPTAAEFSAGGPAVDEDPALTAALEAAELDAYFRVIADEDLLDCGLRLVCELGAEEELSRTDERQRNVVALFRSEAAALESTMSPARQRYVSAFHRGQSSGEAELCGEMFPLCPATGQEIMAALRTVSR</sequence>
<dbReference type="Proteomes" id="UP000440578">
    <property type="component" value="Unassembled WGS sequence"/>
</dbReference>
<protein>
    <recommendedName>
        <fullName evidence="4">Secreted protein</fullName>
    </recommendedName>
</protein>
<name>A0A6A4VPE0_AMPAM</name>
<feature type="chain" id="PRO_5025450665" description="Secreted protein" evidence="1">
    <location>
        <begin position="20"/>
        <end position="198"/>
    </location>
</feature>